<protein>
    <submittedName>
        <fullName evidence="1">Uncharacterized protein</fullName>
    </submittedName>
</protein>
<comment type="caution">
    <text evidence="1">The sequence shown here is derived from an EMBL/GenBank/DDBJ whole genome shotgun (WGS) entry which is preliminary data.</text>
</comment>
<evidence type="ECO:0000313" key="1">
    <source>
        <dbReference type="EMBL" id="OIQ71789.1"/>
    </source>
</evidence>
<dbReference type="AlphaFoldDB" id="A0A1J5Q771"/>
<organism evidence="1">
    <name type="scientific">mine drainage metagenome</name>
    <dbReference type="NCBI Taxonomy" id="410659"/>
    <lineage>
        <taxon>unclassified sequences</taxon>
        <taxon>metagenomes</taxon>
        <taxon>ecological metagenomes</taxon>
    </lineage>
</organism>
<reference evidence="1" key="1">
    <citation type="submission" date="2016-10" db="EMBL/GenBank/DDBJ databases">
        <title>Sequence of Gallionella enrichment culture.</title>
        <authorList>
            <person name="Poehlein A."/>
            <person name="Muehling M."/>
            <person name="Daniel R."/>
        </authorList>
    </citation>
    <scope>NUCLEOTIDE SEQUENCE</scope>
</reference>
<proteinExistence type="predicted"/>
<dbReference type="EMBL" id="MLJW01003558">
    <property type="protein sequence ID" value="OIQ71789.1"/>
    <property type="molecule type" value="Genomic_DNA"/>
</dbReference>
<name>A0A1J5Q771_9ZZZZ</name>
<accession>A0A1J5Q771</accession>
<sequence>MIGILLVVGIMAFLAFAHARNNYQHQVNAWDGAVERAVQEKLKMHQDVAKHVKNILVQEGFAIRTKETPAAMSGQRSATAEAWPAQAASASAAAVEQPSDTKKASVTPLQEGTGRIVFLGEVPDPVKGYDVFTCRLLGKDGEVEFRGAQLKGESLRMGDLVTIRRLPSESITQTDGSTKRKNRFEVIQLDVTPEVAEESQADPVQASAVGK</sequence>
<gene>
    <name evidence="1" type="ORF">GALL_465910</name>
</gene>